<keyword evidence="2" id="KW-0539">Nucleus</keyword>
<dbReference type="eggNOG" id="ENOG502SIMT">
    <property type="taxonomic scope" value="Eukaryota"/>
</dbReference>
<protein>
    <submittedName>
        <fullName evidence="4">Predicted protein</fullName>
    </submittedName>
</protein>
<accession>E4ZU42</accession>
<feature type="compositionally biased region" description="Polar residues" evidence="3">
    <location>
        <begin position="182"/>
        <end position="195"/>
    </location>
</feature>
<dbReference type="OMA" id="RECSTED"/>
<evidence type="ECO:0000256" key="1">
    <source>
        <dbReference type="ARBA" id="ARBA00004123"/>
    </source>
</evidence>
<reference evidence="5" key="1">
    <citation type="journal article" date="2011" name="Nat. Commun.">
        <title>Effector diversification within compartments of the Leptosphaeria maculans genome affected by Repeat-Induced Point mutations.</title>
        <authorList>
            <person name="Rouxel T."/>
            <person name="Grandaubert J."/>
            <person name="Hane J.K."/>
            <person name="Hoede C."/>
            <person name="van de Wouw A.P."/>
            <person name="Couloux A."/>
            <person name="Dominguez V."/>
            <person name="Anthouard V."/>
            <person name="Bally P."/>
            <person name="Bourras S."/>
            <person name="Cozijnsen A.J."/>
            <person name="Ciuffetti L.M."/>
            <person name="Degrave A."/>
            <person name="Dilmaghani A."/>
            <person name="Duret L."/>
            <person name="Fudal I."/>
            <person name="Goodwin S.B."/>
            <person name="Gout L."/>
            <person name="Glaser N."/>
            <person name="Linglin J."/>
            <person name="Kema G.H.J."/>
            <person name="Lapalu N."/>
            <person name="Lawrence C.B."/>
            <person name="May K."/>
            <person name="Meyer M."/>
            <person name="Ollivier B."/>
            <person name="Poulain J."/>
            <person name="Schoch C.L."/>
            <person name="Simon A."/>
            <person name="Spatafora J.W."/>
            <person name="Stachowiak A."/>
            <person name="Turgeon B.G."/>
            <person name="Tyler B.M."/>
            <person name="Vincent D."/>
            <person name="Weissenbach J."/>
            <person name="Amselem J."/>
            <person name="Quesneville H."/>
            <person name="Oliver R.P."/>
            <person name="Wincker P."/>
            <person name="Balesdent M.-H."/>
            <person name="Howlett B.J."/>
        </authorList>
    </citation>
    <scope>NUCLEOTIDE SEQUENCE [LARGE SCALE GENOMIC DNA]</scope>
    <source>
        <strain evidence="5">JN3 / isolate v23.1.3 / race Av1-4-5-6-7-8</strain>
    </source>
</reference>
<evidence type="ECO:0000256" key="3">
    <source>
        <dbReference type="SAM" id="MobiDB-lite"/>
    </source>
</evidence>
<dbReference type="Proteomes" id="UP000002668">
    <property type="component" value="Genome"/>
</dbReference>
<dbReference type="GO" id="GO:0000976">
    <property type="term" value="F:transcription cis-regulatory region binding"/>
    <property type="evidence" value="ECO:0007669"/>
    <property type="project" value="TreeGrafter"/>
</dbReference>
<dbReference type="GO" id="GO:0045944">
    <property type="term" value="P:positive regulation of transcription by RNA polymerase II"/>
    <property type="evidence" value="ECO:0007669"/>
    <property type="project" value="TreeGrafter"/>
</dbReference>
<proteinExistence type="predicted"/>
<dbReference type="PANTHER" id="PTHR37534:SF11">
    <property type="entry name" value="ZN(II)2CYS6 TRANSCRIPTION FACTOR (EUROFUNG)"/>
    <property type="match status" value="1"/>
</dbReference>
<dbReference type="OrthoDB" id="4835445at2759"/>
<comment type="subcellular location">
    <subcellularLocation>
        <location evidence="1">Nucleus</location>
    </subcellularLocation>
</comment>
<feature type="region of interest" description="Disordered" evidence="3">
    <location>
        <begin position="220"/>
        <end position="258"/>
    </location>
</feature>
<dbReference type="VEuPathDB" id="FungiDB:LEMA_P117550.1"/>
<evidence type="ECO:0000313" key="5">
    <source>
        <dbReference type="Proteomes" id="UP000002668"/>
    </source>
</evidence>
<sequence length="884" mass="98423">MASEDGHGWPISCLLMQTTKQDMESPGNGFIGCVIHCHTHHSHTTRICLILGPAAIIQVSRRLASAVTPASFDLLGSALLFLATRHVRIGPGEDYTKRDQGKEDQVQEWLWPMQAEKGNDPSAPVHHLATSLTSTQLKCDETAPGCLQCKKRKVACPGYEKTLKWSTKYEVFTPPQDKPSLAKQTSLPEVTSQPPSGEPNLPKNVATGIEALAAVLPVSSVSESVRRKEPTPVITSPPDLDEAISAQETSTEDSDSPRDFEPFLMEDVDVLNHISLEGLVDANPLPHDDFNFDAFENVDFDSRSLGELSFDSSFTPVQDLTASSLPLSAQETIQESSPRLSRSLLLDFYRLPSPAPDPTSSDEIESVLIQHYFKDVCAVFSSFDSVLNPFRTTIGRIYRDSPSINYAIQSMAAAHLANTFPNMASIGIELQQKARDALEEELPLAQSGKASATKTFLSIMLLGLTTSWHDSTALGTEYLSTARSLILPKLLSRSEEAEVQREAQFFEESLIHWEMLMGFVTEDTMSFSPPSGLRSRIVSKKKSPATRRPDGKIVPHPWTGIAPMVQFLFAEVGRLVRRECALNKKSTMDVRRRQENLQNAASLEEDLLAVEYPSVDEVADTGDERTPKEDFVVLAEAYRCAGLLEIYRLFPLILRRRLNSGKFQGHGNVDFQFPVPRYETRYEDTDVKLWLNSLAMHILQSLEALPTSSGTFCVQPLLLVVAASELKFVSSVDFFDVHANDAKVLTSRNFAMSRLQEFALRLPKKPLRQMMQLVRETWKQSDNGQEVFWIDVMNDKGWHCLITHPTDHFYGPLLRFPAATASCDLALFMTSTEDAQSDTPNAIFQVPTITHPHPPASSPMYNRIRRLLFLARPSDATSSVRIAE</sequence>
<dbReference type="Pfam" id="PF11951">
    <property type="entry name" value="Fungal_trans_2"/>
    <property type="match status" value="1"/>
</dbReference>
<dbReference type="PANTHER" id="PTHR37534">
    <property type="entry name" value="TRANSCRIPTIONAL ACTIVATOR PROTEIN UGA3"/>
    <property type="match status" value="1"/>
</dbReference>
<evidence type="ECO:0000313" key="4">
    <source>
        <dbReference type="EMBL" id="CBX94752.1"/>
    </source>
</evidence>
<evidence type="ECO:0000256" key="2">
    <source>
        <dbReference type="ARBA" id="ARBA00023242"/>
    </source>
</evidence>
<keyword evidence="5" id="KW-1185">Reference proteome</keyword>
<dbReference type="InParanoid" id="E4ZU42"/>
<feature type="region of interest" description="Disordered" evidence="3">
    <location>
        <begin position="174"/>
        <end position="203"/>
    </location>
</feature>
<name>E4ZU42_LEPMJ</name>
<gene>
    <name evidence="4" type="ORF">LEMA_P117550.1</name>
</gene>
<dbReference type="STRING" id="985895.E4ZU42"/>
<organism evidence="5">
    <name type="scientific">Leptosphaeria maculans (strain JN3 / isolate v23.1.3 / race Av1-4-5-6-7-8)</name>
    <name type="common">Blackleg fungus</name>
    <name type="synonym">Phoma lingam</name>
    <dbReference type="NCBI Taxonomy" id="985895"/>
    <lineage>
        <taxon>Eukaryota</taxon>
        <taxon>Fungi</taxon>
        <taxon>Dikarya</taxon>
        <taxon>Ascomycota</taxon>
        <taxon>Pezizomycotina</taxon>
        <taxon>Dothideomycetes</taxon>
        <taxon>Pleosporomycetidae</taxon>
        <taxon>Pleosporales</taxon>
        <taxon>Pleosporineae</taxon>
        <taxon>Leptosphaeriaceae</taxon>
        <taxon>Plenodomus</taxon>
        <taxon>Plenodomus lingam/Leptosphaeria maculans species complex</taxon>
    </lineage>
</organism>
<dbReference type="AlphaFoldDB" id="E4ZU42"/>
<dbReference type="EMBL" id="FP929125">
    <property type="protein sequence ID" value="CBX94752.1"/>
    <property type="molecule type" value="Genomic_DNA"/>
</dbReference>
<dbReference type="GO" id="GO:0003700">
    <property type="term" value="F:DNA-binding transcription factor activity"/>
    <property type="evidence" value="ECO:0007669"/>
    <property type="project" value="TreeGrafter"/>
</dbReference>
<dbReference type="InterPro" id="IPR021858">
    <property type="entry name" value="Fun_TF"/>
</dbReference>
<dbReference type="HOGENOM" id="CLU_014597_0_0_1"/>
<dbReference type="GO" id="GO:0005634">
    <property type="term" value="C:nucleus"/>
    <property type="evidence" value="ECO:0007669"/>
    <property type="project" value="UniProtKB-SubCell"/>
</dbReference>